<keyword evidence="4" id="KW-1185">Reference proteome</keyword>
<feature type="compositionally biased region" description="Polar residues" evidence="1">
    <location>
        <begin position="110"/>
        <end position="128"/>
    </location>
</feature>
<dbReference type="AlphaFoldDB" id="A0AA86W4S9"/>
<keyword evidence="2" id="KW-0732">Signal</keyword>
<protein>
    <submittedName>
        <fullName evidence="3">Uncharacterized protein</fullName>
    </submittedName>
</protein>
<feature type="chain" id="PRO_5041682553" evidence="2">
    <location>
        <begin position="24"/>
        <end position="134"/>
    </location>
</feature>
<feature type="signal peptide" evidence="2">
    <location>
        <begin position="1"/>
        <end position="23"/>
    </location>
</feature>
<dbReference type="EMBL" id="OY731408">
    <property type="protein sequence ID" value="CAJ1978472.1"/>
    <property type="molecule type" value="Genomic_DNA"/>
</dbReference>
<organism evidence="3 4">
    <name type="scientific">Sphenostylis stenocarpa</name>
    <dbReference type="NCBI Taxonomy" id="92480"/>
    <lineage>
        <taxon>Eukaryota</taxon>
        <taxon>Viridiplantae</taxon>
        <taxon>Streptophyta</taxon>
        <taxon>Embryophyta</taxon>
        <taxon>Tracheophyta</taxon>
        <taxon>Spermatophyta</taxon>
        <taxon>Magnoliopsida</taxon>
        <taxon>eudicotyledons</taxon>
        <taxon>Gunneridae</taxon>
        <taxon>Pentapetalae</taxon>
        <taxon>rosids</taxon>
        <taxon>fabids</taxon>
        <taxon>Fabales</taxon>
        <taxon>Fabaceae</taxon>
        <taxon>Papilionoideae</taxon>
        <taxon>50 kb inversion clade</taxon>
        <taxon>NPAAA clade</taxon>
        <taxon>indigoferoid/millettioid clade</taxon>
        <taxon>Phaseoleae</taxon>
        <taxon>Sphenostylis</taxon>
    </lineage>
</organism>
<name>A0AA86W4S9_9FABA</name>
<gene>
    <name evidence="3" type="ORF">AYBTSS11_LOCUS30666</name>
</gene>
<dbReference type="Proteomes" id="UP001189624">
    <property type="component" value="Chromosome 11"/>
</dbReference>
<reference evidence="3" key="1">
    <citation type="submission" date="2023-10" db="EMBL/GenBank/DDBJ databases">
        <authorList>
            <person name="Domelevo Entfellner J.-B."/>
        </authorList>
    </citation>
    <scope>NUCLEOTIDE SEQUENCE</scope>
</reference>
<evidence type="ECO:0000313" key="4">
    <source>
        <dbReference type="Proteomes" id="UP001189624"/>
    </source>
</evidence>
<evidence type="ECO:0000256" key="1">
    <source>
        <dbReference type="SAM" id="MobiDB-lite"/>
    </source>
</evidence>
<feature type="region of interest" description="Disordered" evidence="1">
    <location>
        <begin position="21"/>
        <end position="134"/>
    </location>
</feature>
<evidence type="ECO:0000313" key="3">
    <source>
        <dbReference type="EMBL" id="CAJ1978472.1"/>
    </source>
</evidence>
<feature type="compositionally biased region" description="Polar residues" evidence="1">
    <location>
        <begin position="43"/>
        <end position="67"/>
    </location>
</feature>
<sequence length="134" mass="14699">MAFVPILVFLMLLHHFPTSLTSAQRDNPSPPPTQTDDQVPTNFNGKIQLTASDPHKSPSSPGTQTQNELEDFDVETQKIQSDDPHTPPAPPPNQTQKNGSSHSDIEVQMTEESSSNLLEMVTSSNNDTVLHVEL</sequence>
<evidence type="ECO:0000256" key="2">
    <source>
        <dbReference type="SAM" id="SignalP"/>
    </source>
</evidence>
<proteinExistence type="predicted"/>
<dbReference type="Gramene" id="rna-AYBTSS11_LOCUS30666">
    <property type="protein sequence ID" value="CAJ1978472.1"/>
    <property type="gene ID" value="gene-AYBTSS11_LOCUS30666"/>
</dbReference>
<accession>A0AA86W4S9</accession>